<evidence type="ECO:0000313" key="3">
    <source>
        <dbReference type="EMBL" id="MBA8794076.1"/>
    </source>
</evidence>
<keyword evidence="2" id="KW-0472">Membrane</keyword>
<organism evidence="3 4">
    <name type="scientific">Microlunatus kandeliicorticis</name>
    <dbReference type="NCBI Taxonomy" id="1759536"/>
    <lineage>
        <taxon>Bacteria</taxon>
        <taxon>Bacillati</taxon>
        <taxon>Actinomycetota</taxon>
        <taxon>Actinomycetes</taxon>
        <taxon>Propionibacteriales</taxon>
        <taxon>Propionibacteriaceae</taxon>
        <taxon>Microlunatus</taxon>
    </lineage>
</organism>
<evidence type="ECO:0000256" key="1">
    <source>
        <dbReference type="SAM" id="MobiDB-lite"/>
    </source>
</evidence>
<protein>
    <submittedName>
        <fullName evidence="3">Uncharacterized protein</fullName>
    </submittedName>
</protein>
<proteinExistence type="predicted"/>
<feature type="region of interest" description="Disordered" evidence="1">
    <location>
        <begin position="147"/>
        <end position="178"/>
    </location>
</feature>
<feature type="compositionally biased region" description="Basic and acidic residues" evidence="1">
    <location>
        <begin position="1"/>
        <end position="15"/>
    </location>
</feature>
<dbReference type="AlphaFoldDB" id="A0A7W3IRU4"/>
<gene>
    <name evidence="3" type="ORF">FHX74_001681</name>
</gene>
<accession>A0A7W3IRU4</accession>
<name>A0A7W3IRU4_9ACTN</name>
<feature type="transmembrane region" description="Helical" evidence="2">
    <location>
        <begin position="33"/>
        <end position="53"/>
    </location>
</feature>
<keyword evidence="2" id="KW-0812">Transmembrane</keyword>
<reference evidence="3 4" key="1">
    <citation type="submission" date="2020-07" db="EMBL/GenBank/DDBJ databases">
        <title>Sequencing the genomes of 1000 actinobacteria strains.</title>
        <authorList>
            <person name="Klenk H.-P."/>
        </authorList>
    </citation>
    <scope>NUCLEOTIDE SEQUENCE [LARGE SCALE GENOMIC DNA]</scope>
    <source>
        <strain evidence="3 4">DSM 100723</strain>
    </source>
</reference>
<keyword evidence="4" id="KW-1185">Reference proteome</keyword>
<keyword evidence="2" id="KW-1133">Transmembrane helix</keyword>
<sequence length="178" mass="18384">MTTSDDHRQDDRPDDGTPPTVGQSLRARRPAPWLAVLIFAAGLLVGVLTVGLLDAGTPDFATRTSNTSTLPGRSTPTPVANGAAAQAQVNAACLAVINDAQDVYAALGDLGPALDQNDLTTLDDIVRRLQPVEPRLATDLADCRVRTDVNAGPSAPGSPVATSEPSTSQPTPSPTPTR</sequence>
<dbReference type="RefSeq" id="WP_182559595.1">
    <property type="nucleotide sequence ID" value="NZ_JACGWT010000002.1"/>
</dbReference>
<dbReference type="EMBL" id="JACGWT010000002">
    <property type="protein sequence ID" value="MBA8794076.1"/>
    <property type="molecule type" value="Genomic_DNA"/>
</dbReference>
<comment type="caution">
    <text evidence="3">The sequence shown here is derived from an EMBL/GenBank/DDBJ whole genome shotgun (WGS) entry which is preliminary data.</text>
</comment>
<evidence type="ECO:0000256" key="2">
    <source>
        <dbReference type="SAM" id="Phobius"/>
    </source>
</evidence>
<evidence type="ECO:0000313" key="4">
    <source>
        <dbReference type="Proteomes" id="UP000523079"/>
    </source>
</evidence>
<feature type="region of interest" description="Disordered" evidence="1">
    <location>
        <begin position="1"/>
        <end position="26"/>
    </location>
</feature>
<dbReference type="Proteomes" id="UP000523079">
    <property type="component" value="Unassembled WGS sequence"/>
</dbReference>